<dbReference type="RefSeq" id="WP_094454571.1">
    <property type="nucleotide sequence ID" value="NZ_NOXU01000023.1"/>
</dbReference>
<dbReference type="InterPro" id="IPR013767">
    <property type="entry name" value="PAS_fold"/>
</dbReference>
<dbReference type="GO" id="GO:0006355">
    <property type="term" value="P:regulation of DNA-templated transcription"/>
    <property type="evidence" value="ECO:0007669"/>
    <property type="project" value="InterPro"/>
</dbReference>
<dbReference type="Gene3D" id="3.20.20.450">
    <property type="entry name" value="EAL domain"/>
    <property type="match status" value="1"/>
</dbReference>
<evidence type="ECO:0000256" key="1">
    <source>
        <dbReference type="SAM" id="Phobius"/>
    </source>
</evidence>
<dbReference type="InterPro" id="IPR035965">
    <property type="entry name" value="PAS-like_dom_sf"/>
</dbReference>
<dbReference type="OrthoDB" id="7251575at2"/>
<evidence type="ECO:0000313" key="6">
    <source>
        <dbReference type="Proteomes" id="UP000216998"/>
    </source>
</evidence>
<dbReference type="Pfam" id="PF00989">
    <property type="entry name" value="PAS"/>
    <property type="match status" value="1"/>
</dbReference>
<keyword evidence="1" id="KW-1133">Transmembrane helix</keyword>
<feature type="domain" description="PAS" evidence="2">
    <location>
        <begin position="251"/>
        <end position="297"/>
    </location>
</feature>
<dbReference type="GO" id="GO:0071111">
    <property type="term" value="F:cyclic-guanylate-specific phosphodiesterase activity"/>
    <property type="evidence" value="ECO:0007669"/>
    <property type="project" value="InterPro"/>
</dbReference>
<sequence>MRNPTMLTVLLLPPMLGVAIMALFAWLVLYPNLLAEVLEHERQMFAQSGGDTASEIADRFAHHDGPEMDAIDRAALRSRADLVVLVDADGKTIFANDVILEGGNLGAIAMVPASLRRAVADRTCGRGVVVAEADRLLAGCWTINADNRLLGGPEALAGHLLLVQRIDWAMSQARAELLNDSLRLAGGLLALLGLLVFLTVRLIVAPVSRLAGRLQQLGDNDEPVRLPRTGIRELRDFARVLNQTLMALRGRERELQAILNTAVDGVVTIDTDGTILQANQAAATLFGYSVNAMLGQSISMLMTDIDAGRHAGYINTYMDTGHARVIGRGREVVARRADGTTFLAFMSVGRLDLPTGLHFTALIRDVTAERQAKIEMHRLAHRDPDLDLLNRRSWERELTGMLAAAGEGTGFWVLLAYVRNLDDLAVTFGPQIETAIMGAVHRRVHSMLTGCELTARLARRQLAYAILSPQGEAPPYLMAALSASFRDGVDLGGLSTLPDVHFVVVPQAHRFPDHEALILAQDAGGSWAAQTADQRASTIFVYDDHVGRAIRERTAVAGDLPGAMAAGQLYPVFQPQIRLGDGSVRGVETLVRWRRPDGKPGPGPALFIPVAERIGLVGDIDRLVTRSTLHHLSAGRLNLPRNAVISINASVKELADPVWLDGLLEIVRNAGVPAGQLEIEVTETAVMENLDRTAGVLAHLRASGVKVAIDDFGAGYASLSYLKHLPADLIKIDQGFIRDLTDSRRSRHIVAAVINLAHDLEMEVVAEGVENANTAAILTEIGCDIGQGWHFGRPMEADALSSFMKERAG</sequence>
<dbReference type="CDD" id="cd01948">
    <property type="entry name" value="EAL"/>
    <property type="match status" value="1"/>
</dbReference>
<dbReference type="PROSITE" id="PS50112">
    <property type="entry name" value="PAS"/>
    <property type="match status" value="1"/>
</dbReference>
<evidence type="ECO:0000259" key="4">
    <source>
        <dbReference type="PROSITE" id="PS50885"/>
    </source>
</evidence>
<dbReference type="InterPro" id="IPR043128">
    <property type="entry name" value="Rev_trsase/Diguanyl_cyclase"/>
</dbReference>
<evidence type="ECO:0008006" key="7">
    <source>
        <dbReference type="Google" id="ProtNLM"/>
    </source>
</evidence>
<dbReference type="PANTHER" id="PTHR33121">
    <property type="entry name" value="CYCLIC DI-GMP PHOSPHODIESTERASE PDEF"/>
    <property type="match status" value="1"/>
</dbReference>
<dbReference type="Gene3D" id="6.10.340.10">
    <property type="match status" value="1"/>
</dbReference>
<dbReference type="Gene3D" id="3.30.450.20">
    <property type="entry name" value="PAS domain"/>
    <property type="match status" value="1"/>
</dbReference>
<feature type="transmembrane region" description="Helical" evidence="1">
    <location>
        <begin position="184"/>
        <end position="204"/>
    </location>
</feature>
<dbReference type="Gene3D" id="3.30.70.270">
    <property type="match status" value="1"/>
</dbReference>
<dbReference type="Pfam" id="PF00563">
    <property type="entry name" value="EAL"/>
    <property type="match status" value="1"/>
</dbReference>
<dbReference type="InterPro" id="IPR035919">
    <property type="entry name" value="EAL_sf"/>
</dbReference>
<dbReference type="Proteomes" id="UP000216998">
    <property type="component" value="Unassembled WGS sequence"/>
</dbReference>
<dbReference type="SMART" id="SM00304">
    <property type="entry name" value="HAMP"/>
    <property type="match status" value="1"/>
</dbReference>
<proteinExistence type="predicted"/>
<protein>
    <recommendedName>
        <fullName evidence="7">Sensor domain-containing diguanylate cyclase</fullName>
    </recommendedName>
</protein>
<organism evidence="5 6">
    <name type="scientific">Niveispirillum lacus</name>
    <dbReference type="NCBI Taxonomy" id="1981099"/>
    <lineage>
        <taxon>Bacteria</taxon>
        <taxon>Pseudomonadati</taxon>
        <taxon>Pseudomonadota</taxon>
        <taxon>Alphaproteobacteria</taxon>
        <taxon>Rhodospirillales</taxon>
        <taxon>Azospirillaceae</taxon>
        <taxon>Niveispirillum</taxon>
    </lineage>
</organism>
<dbReference type="PROSITE" id="PS50883">
    <property type="entry name" value="EAL"/>
    <property type="match status" value="1"/>
</dbReference>
<evidence type="ECO:0000259" key="3">
    <source>
        <dbReference type="PROSITE" id="PS50883"/>
    </source>
</evidence>
<accession>A0A255Z4A7</accession>
<keyword evidence="1" id="KW-0812">Transmembrane</keyword>
<feature type="transmembrane region" description="Helical" evidence="1">
    <location>
        <begin position="7"/>
        <end position="29"/>
    </location>
</feature>
<evidence type="ECO:0000313" key="5">
    <source>
        <dbReference type="EMBL" id="OYQ36261.1"/>
    </source>
</evidence>
<evidence type="ECO:0000259" key="2">
    <source>
        <dbReference type="PROSITE" id="PS50112"/>
    </source>
</evidence>
<dbReference type="SMART" id="SM00052">
    <property type="entry name" value="EAL"/>
    <property type="match status" value="1"/>
</dbReference>
<dbReference type="NCBIfam" id="TIGR00229">
    <property type="entry name" value="sensory_box"/>
    <property type="match status" value="1"/>
</dbReference>
<dbReference type="SUPFAM" id="SSF141868">
    <property type="entry name" value="EAL domain-like"/>
    <property type="match status" value="1"/>
</dbReference>
<keyword evidence="1" id="KW-0472">Membrane</keyword>
<dbReference type="InterPro" id="IPR001633">
    <property type="entry name" value="EAL_dom"/>
</dbReference>
<dbReference type="InterPro" id="IPR000014">
    <property type="entry name" value="PAS"/>
</dbReference>
<dbReference type="GO" id="GO:0016020">
    <property type="term" value="C:membrane"/>
    <property type="evidence" value="ECO:0007669"/>
    <property type="project" value="InterPro"/>
</dbReference>
<feature type="domain" description="HAMP" evidence="4">
    <location>
        <begin position="201"/>
        <end position="253"/>
    </location>
</feature>
<dbReference type="AlphaFoldDB" id="A0A255Z4A7"/>
<reference evidence="5 6" key="1">
    <citation type="submission" date="2017-07" db="EMBL/GenBank/DDBJ databases">
        <title>Niveispirillum cyanobacteriorum sp. nov., isolated from cyanobacterial aggregates in a eutrophic lake.</title>
        <authorList>
            <person name="Cai H."/>
        </authorList>
    </citation>
    <scope>NUCLEOTIDE SEQUENCE [LARGE SCALE GENOMIC DNA]</scope>
    <source>
        <strain evidence="6">TH1-14</strain>
    </source>
</reference>
<dbReference type="GO" id="GO:0007165">
    <property type="term" value="P:signal transduction"/>
    <property type="evidence" value="ECO:0007669"/>
    <property type="project" value="InterPro"/>
</dbReference>
<dbReference type="SMART" id="SM00091">
    <property type="entry name" value="PAS"/>
    <property type="match status" value="1"/>
</dbReference>
<dbReference type="EMBL" id="NOXU01000023">
    <property type="protein sequence ID" value="OYQ36261.1"/>
    <property type="molecule type" value="Genomic_DNA"/>
</dbReference>
<dbReference type="SUPFAM" id="SSF55785">
    <property type="entry name" value="PYP-like sensor domain (PAS domain)"/>
    <property type="match status" value="1"/>
</dbReference>
<feature type="domain" description="EAL" evidence="3">
    <location>
        <begin position="553"/>
        <end position="808"/>
    </location>
</feature>
<dbReference type="InterPro" id="IPR050706">
    <property type="entry name" value="Cyclic-di-GMP_PDE-like"/>
</dbReference>
<dbReference type="CDD" id="cd00130">
    <property type="entry name" value="PAS"/>
    <property type="match status" value="1"/>
</dbReference>
<dbReference type="PROSITE" id="PS50885">
    <property type="entry name" value="HAMP"/>
    <property type="match status" value="1"/>
</dbReference>
<name>A0A255Z4A7_9PROT</name>
<comment type="caution">
    <text evidence="5">The sequence shown here is derived from an EMBL/GenBank/DDBJ whole genome shotgun (WGS) entry which is preliminary data.</text>
</comment>
<gene>
    <name evidence="5" type="ORF">CHU95_05610</name>
</gene>
<keyword evidence="6" id="KW-1185">Reference proteome</keyword>
<dbReference type="PANTHER" id="PTHR33121:SF70">
    <property type="entry name" value="SIGNALING PROTEIN YKOW"/>
    <property type="match status" value="1"/>
</dbReference>
<dbReference type="InterPro" id="IPR003660">
    <property type="entry name" value="HAMP_dom"/>
</dbReference>